<dbReference type="InterPro" id="IPR000944">
    <property type="entry name" value="Tscrpt_reg_Rrf2"/>
</dbReference>
<dbReference type="Gene3D" id="1.10.10.10">
    <property type="entry name" value="Winged helix-like DNA-binding domain superfamily/Winged helix DNA-binding domain"/>
    <property type="match status" value="1"/>
</dbReference>
<reference evidence="2" key="1">
    <citation type="submission" date="2009-10" db="EMBL/GenBank/DDBJ databases">
        <title>Diversity of trophic interactions inside an arsenic-rich microbial ecosystem.</title>
        <authorList>
            <person name="Bertin P.N."/>
            <person name="Heinrich-Salmeron A."/>
            <person name="Pelletier E."/>
            <person name="Goulhen-Chollet F."/>
            <person name="Arsene-Ploetze F."/>
            <person name="Gallien S."/>
            <person name="Calteau A."/>
            <person name="Vallenet D."/>
            <person name="Casiot C."/>
            <person name="Chane-Woon-Ming B."/>
            <person name="Giloteaux L."/>
            <person name="Barakat M."/>
            <person name="Bonnefoy V."/>
            <person name="Bruneel O."/>
            <person name="Chandler M."/>
            <person name="Cleiss J."/>
            <person name="Duran R."/>
            <person name="Elbaz-Poulichet F."/>
            <person name="Fonknechten N."/>
            <person name="Lauga B."/>
            <person name="Mornico D."/>
            <person name="Ortet P."/>
            <person name="Schaeffer C."/>
            <person name="Siguier P."/>
            <person name="Alexander Thil Smith A."/>
            <person name="Van Dorsselaer A."/>
            <person name="Weissenbach J."/>
            <person name="Medigue C."/>
            <person name="Le Paslier D."/>
        </authorList>
    </citation>
    <scope>NUCLEOTIDE SEQUENCE</scope>
</reference>
<dbReference type="EMBL" id="CABR01000007">
    <property type="protein sequence ID" value="CBI09194.1"/>
    <property type="molecule type" value="Genomic_DNA"/>
</dbReference>
<dbReference type="PROSITE" id="PS51197">
    <property type="entry name" value="HTH_RRF2_2"/>
    <property type="match status" value="1"/>
</dbReference>
<name>E6QPM3_9ZZZZ</name>
<gene>
    <name evidence="2" type="primary">nsrR</name>
    <name evidence="2" type="ORF">CARN7_2852</name>
</gene>
<keyword evidence="1" id="KW-0238">DNA-binding</keyword>
<dbReference type="NCBIfam" id="TIGR00738">
    <property type="entry name" value="rrf2_super"/>
    <property type="match status" value="1"/>
</dbReference>
<organism evidence="2">
    <name type="scientific">mine drainage metagenome</name>
    <dbReference type="NCBI Taxonomy" id="410659"/>
    <lineage>
        <taxon>unclassified sequences</taxon>
        <taxon>metagenomes</taxon>
        <taxon>ecological metagenomes</taxon>
    </lineage>
</organism>
<dbReference type="GO" id="GO:0005829">
    <property type="term" value="C:cytosol"/>
    <property type="evidence" value="ECO:0007669"/>
    <property type="project" value="TreeGrafter"/>
</dbReference>
<accession>E6QPM3</accession>
<dbReference type="SUPFAM" id="SSF46785">
    <property type="entry name" value="Winged helix' DNA-binding domain"/>
    <property type="match status" value="1"/>
</dbReference>
<evidence type="ECO:0000256" key="1">
    <source>
        <dbReference type="ARBA" id="ARBA00023125"/>
    </source>
</evidence>
<dbReference type="GO" id="GO:0003700">
    <property type="term" value="F:DNA-binding transcription factor activity"/>
    <property type="evidence" value="ECO:0007669"/>
    <property type="project" value="TreeGrafter"/>
</dbReference>
<evidence type="ECO:0000313" key="2">
    <source>
        <dbReference type="EMBL" id="CBI09194.1"/>
    </source>
</evidence>
<proteinExistence type="predicted"/>
<dbReference type="GO" id="GO:0003677">
    <property type="term" value="F:DNA binding"/>
    <property type="evidence" value="ECO:0007669"/>
    <property type="project" value="UniProtKB-KW"/>
</dbReference>
<dbReference type="PANTHER" id="PTHR33221:SF4">
    <property type="entry name" value="HTH-TYPE TRANSCRIPTIONAL REPRESSOR NSRR"/>
    <property type="match status" value="1"/>
</dbReference>
<sequence>MQLTRHTDYSLRVLIYLGLKADGWATVSELSEFYAVSRNHLVKVVHHLAQQQLIVTQRGKNGGMRLARLPEHIKIGDVIRVTEPNFYMAECFESNNKNCVLLPNCALKSILYGANIAFLAALNHYSILDAMTQSENVYQLINIHSDAVPLKLLP</sequence>
<dbReference type="Pfam" id="PF02082">
    <property type="entry name" value="Rrf2"/>
    <property type="match status" value="1"/>
</dbReference>
<dbReference type="AlphaFoldDB" id="E6QPM3"/>
<dbReference type="PANTHER" id="PTHR33221">
    <property type="entry name" value="WINGED HELIX-TURN-HELIX TRANSCRIPTIONAL REGULATOR, RRF2 FAMILY"/>
    <property type="match status" value="1"/>
</dbReference>
<protein>
    <submittedName>
        <fullName evidence="2">HTH-type transcriptional regulator nsrR</fullName>
    </submittedName>
</protein>
<dbReference type="InterPro" id="IPR036390">
    <property type="entry name" value="WH_DNA-bd_sf"/>
</dbReference>
<dbReference type="InterPro" id="IPR036388">
    <property type="entry name" value="WH-like_DNA-bd_sf"/>
</dbReference>
<comment type="caution">
    <text evidence="2">The sequence shown here is derived from an EMBL/GenBank/DDBJ whole genome shotgun (WGS) entry which is preliminary data.</text>
</comment>